<keyword evidence="3 9" id="KW-0808">Transferase</keyword>
<evidence type="ECO:0000256" key="1">
    <source>
        <dbReference type="ARBA" id="ARBA00008748"/>
    </source>
</evidence>
<evidence type="ECO:0000313" key="12">
    <source>
        <dbReference type="Proteomes" id="UP000218288"/>
    </source>
</evidence>
<name>A0A160PCJ1_9HYPH</name>
<dbReference type="UniPathway" id="UPA00340">
    <property type="reaction ID" value="UER00458"/>
</dbReference>
<evidence type="ECO:0000256" key="10">
    <source>
        <dbReference type="RuleBase" id="RU003835"/>
    </source>
</evidence>
<evidence type="ECO:0000256" key="5">
    <source>
        <dbReference type="ARBA" id="ARBA00022741"/>
    </source>
</evidence>
<dbReference type="Pfam" id="PF00871">
    <property type="entry name" value="Acetate_kinase"/>
    <property type="match status" value="1"/>
</dbReference>
<keyword evidence="4 9" id="KW-0479">Metal-binding</keyword>
<comment type="pathway">
    <text evidence="9">Metabolic intermediate biosynthesis; acetyl-CoA biosynthesis; acetyl-CoA from acetate: step 1/2.</text>
</comment>
<dbReference type="PIRSF" id="PIRSF000722">
    <property type="entry name" value="Acetate_prop_kin"/>
    <property type="match status" value="1"/>
</dbReference>
<comment type="cofactor">
    <cofactor evidence="9">
        <name>Mg(2+)</name>
        <dbReference type="ChEBI" id="CHEBI:18420"/>
    </cofactor>
    <cofactor evidence="9">
        <name>Mn(2+)</name>
        <dbReference type="ChEBI" id="CHEBI:29035"/>
    </cofactor>
    <text evidence="9">Mg(2+). Can also accept Mn(2+).</text>
</comment>
<comment type="caution">
    <text evidence="9">Lacks conserved residue(s) required for the propagation of feature annotation.</text>
</comment>
<dbReference type="PROSITE" id="PS01075">
    <property type="entry name" value="ACETATE_KINASE_1"/>
    <property type="match status" value="1"/>
</dbReference>
<comment type="function">
    <text evidence="9">Catalyzes the formation of acetyl phosphate from acetate and ATP. Can also catalyze the reverse reaction.</text>
</comment>
<dbReference type="EMBL" id="AP014809">
    <property type="protein sequence ID" value="BAU88880.1"/>
    <property type="molecule type" value="Genomic_DNA"/>
</dbReference>
<feature type="binding site" evidence="9">
    <location>
        <position position="97"/>
    </location>
    <ligand>
        <name>substrate</name>
    </ligand>
</feature>
<dbReference type="EC" id="2.7.2.1" evidence="9"/>
<gene>
    <name evidence="9" type="primary">ackA</name>
    <name evidence="11" type="ORF">MPPM_0275</name>
</gene>
<dbReference type="OrthoDB" id="9802453at2"/>
<dbReference type="HAMAP" id="MF_00020">
    <property type="entry name" value="Acetate_kinase"/>
    <property type="match status" value="1"/>
</dbReference>
<dbReference type="NCBIfam" id="TIGR00016">
    <property type="entry name" value="ackA"/>
    <property type="match status" value="1"/>
</dbReference>
<keyword evidence="5 9" id="KW-0547">Nucleotide-binding</keyword>
<feature type="binding site" evidence="9">
    <location>
        <position position="17"/>
    </location>
    <ligand>
        <name>Mg(2+)</name>
        <dbReference type="ChEBI" id="CHEBI:18420"/>
    </ligand>
</feature>
<dbReference type="GO" id="GO:0006085">
    <property type="term" value="P:acetyl-CoA biosynthetic process"/>
    <property type="evidence" value="ECO:0007669"/>
    <property type="project" value="UniProtKB-UniRule"/>
</dbReference>
<dbReference type="GO" id="GO:0005524">
    <property type="term" value="F:ATP binding"/>
    <property type="evidence" value="ECO:0007669"/>
    <property type="project" value="UniProtKB-KW"/>
</dbReference>
<dbReference type="InterPro" id="IPR000890">
    <property type="entry name" value="Aliphatic_acid_kin_short-chain"/>
</dbReference>
<protein>
    <recommendedName>
        <fullName evidence="9">Acetate kinase</fullName>
        <ecNumber evidence="9">2.7.2.1</ecNumber>
    </recommendedName>
    <alternativeName>
        <fullName evidence="9">Acetokinase</fullName>
    </alternativeName>
</protein>
<evidence type="ECO:0000256" key="3">
    <source>
        <dbReference type="ARBA" id="ARBA00022679"/>
    </source>
</evidence>
<comment type="catalytic activity">
    <reaction evidence="9">
        <text>acetate + ATP = acetyl phosphate + ADP</text>
        <dbReference type="Rhea" id="RHEA:11352"/>
        <dbReference type="ChEBI" id="CHEBI:22191"/>
        <dbReference type="ChEBI" id="CHEBI:30089"/>
        <dbReference type="ChEBI" id="CHEBI:30616"/>
        <dbReference type="ChEBI" id="CHEBI:456216"/>
        <dbReference type="EC" id="2.7.2.1"/>
    </reaction>
</comment>
<feature type="binding site" evidence="9">
    <location>
        <begin position="212"/>
        <end position="216"/>
    </location>
    <ligand>
        <name>ATP</name>
        <dbReference type="ChEBI" id="CHEBI:30616"/>
    </ligand>
</feature>
<dbReference type="GO" id="GO:0006083">
    <property type="term" value="P:acetate metabolic process"/>
    <property type="evidence" value="ECO:0007669"/>
    <property type="project" value="TreeGrafter"/>
</dbReference>
<dbReference type="GO" id="GO:0008776">
    <property type="term" value="F:acetate kinase activity"/>
    <property type="evidence" value="ECO:0007669"/>
    <property type="project" value="UniProtKB-UniRule"/>
</dbReference>
<dbReference type="InterPro" id="IPR023865">
    <property type="entry name" value="Aliphatic_acid_kinase_CS"/>
</dbReference>
<evidence type="ECO:0000256" key="9">
    <source>
        <dbReference type="HAMAP-Rule" id="MF_00020"/>
    </source>
</evidence>
<dbReference type="PANTHER" id="PTHR21060">
    <property type="entry name" value="ACETATE KINASE"/>
    <property type="match status" value="1"/>
</dbReference>
<feature type="active site" description="Proton donor/acceptor" evidence="9">
    <location>
        <position position="154"/>
    </location>
</feature>
<evidence type="ECO:0000256" key="6">
    <source>
        <dbReference type="ARBA" id="ARBA00022777"/>
    </source>
</evidence>
<organism evidence="11 12">
    <name type="scientific">Methylorubrum populi</name>
    <dbReference type="NCBI Taxonomy" id="223967"/>
    <lineage>
        <taxon>Bacteria</taxon>
        <taxon>Pseudomonadati</taxon>
        <taxon>Pseudomonadota</taxon>
        <taxon>Alphaproteobacteria</taxon>
        <taxon>Hyphomicrobiales</taxon>
        <taxon>Methylobacteriaceae</taxon>
        <taxon>Methylorubrum</taxon>
    </lineage>
</organism>
<comment type="subcellular location">
    <subcellularLocation>
        <location evidence="9">Cytoplasm</location>
    </subcellularLocation>
</comment>
<feature type="binding site" evidence="9">
    <location>
        <position position="383"/>
    </location>
    <ligand>
        <name>Mg(2+)</name>
        <dbReference type="ChEBI" id="CHEBI:18420"/>
    </ligand>
</feature>
<dbReference type="PROSITE" id="PS01076">
    <property type="entry name" value="ACETATE_KINASE_2"/>
    <property type="match status" value="1"/>
</dbReference>
<evidence type="ECO:0000256" key="2">
    <source>
        <dbReference type="ARBA" id="ARBA00022490"/>
    </source>
</evidence>
<dbReference type="GO" id="GO:0000287">
    <property type="term" value="F:magnesium ion binding"/>
    <property type="evidence" value="ECO:0007669"/>
    <property type="project" value="UniProtKB-UniRule"/>
</dbReference>
<dbReference type="InterPro" id="IPR043129">
    <property type="entry name" value="ATPase_NBD"/>
</dbReference>
<keyword evidence="2 9" id="KW-0963">Cytoplasm</keyword>
<keyword evidence="8 9" id="KW-0460">Magnesium</keyword>
<comment type="similarity">
    <text evidence="1 9 10">Belongs to the acetokinase family.</text>
</comment>
<evidence type="ECO:0000313" key="11">
    <source>
        <dbReference type="EMBL" id="BAU88880.1"/>
    </source>
</evidence>
<dbReference type="RefSeq" id="WP_096483197.1">
    <property type="nucleotide sequence ID" value="NZ_AP014809.1"/>
</dbReference>
<evidence type="ECO:0000256" key="7">
    <source>
        <dbReference type="ARBA" id="ARBA00022840"/>
    </source>
</evidence>
<sequence>MMRTEKRPADAAILVLNAGSSSVKFALFAAEGLQPLCRGGIEGIGSRARFGGATGARADLFEGAELPEASGHEAATQWLLHHIRRANDIDLHAAGHRVVHGGPDLSKPVVIDDGVMTVLEDLIPLAPAHQPHNLAAIRAVADAWPTLPQLACFDTAFHRTMPRLAQLFAIPHALTDQGLVRYGFHGLSYQHIADVLPGIAGELAKGRVIVAHLGHGASLCAMREGRSVATTMGFTALDGLMMGMRCGAIDAGLVLYLIEQRGMAPADVSEILNRRSGLLGVSGISNDARTLLASEEPRAAEALDLFAYRVVRESGSMIAALGGLDAFVFTAGIGERSAQIRAAIGEGLAWTGLKLDEDRNAAHETRISADDAQIPVYVIPADEERPIARAVAVQFPSA</sequence>
<dbReference type="PRINTS" id="PR00471">
    <property type="entry name" value="ACETATEKNASE"/>
</dbReference>
<feature type="binding site" evidence="9">
    <location>
        <position position="24"/>
    </location>
    <ligand>
        <name>ATP</name>
        <dbReference type="ChEBI" id="CHEBI:30616"/>
    </ligand>
</feature>
<feature type="binding site" evidence="9">
    <location>
        <begin position="287"/>
        <end position="289"/>
    </location>
    <ligand>
        <name>ATP</name>
        <dbReference type="ChEBI" id="CHEBI:30616"/>
    </ligand>
</feature>
<dbReference type="Proteomes" id="UP000218288">
    <property type="component" value="Chromosome"/>
</dbReference>
<dbReference type="GO" id="GO:0005829">
    <property type="term" value="C:cytosol"/>
    <property type="evidence" value="ECO:0007669"/>
    <property type="project" value="TreeGrafter"/>
</dbReference>
<keyword evidence="7 9" id="KW-0067">ATP-binding</keyword>
<feature type="site" description="Transition state stabilizer" evidence="9">
    <location>
        <position position="185"/>
    </location>
</feature>
<proteinExistence type="inferred from homology"/>
<keyword evidence="6 9" id="KW-0418">Kinase</keyword>
<dbReference type="InterPro" id="IPR004372">
    <property type="entry name" value="Ac/propionate_kinase"/>
</dbReference>
<accession>A0A160PCJ1</accession>
<dbReference type="SUPFAM" id="SSF53067">
    <property type="entry name" value="Actin-like ATPase domain"/>
    <property type="match status" value="2"/>
</dbReference>
<dbReference type="PANTHER" id="PTHR21060:SF21">
    <property type="entry name" value="ACETATE KINASE"/>
    <property type="match status" value="1"/>
</dbReference>
<feature type="site" description="Transition state stabilizer" evidence="9">
    <location>
        <position position="245"/>
    </location>
</feature>
<evidence type="ECO:0000256" key="8">
    <source>
        <dbReference type="ARBA" id="ARBA00022842"/>
    </source>
</evidence>
<dbReference type="AlphaFoldDB" id="A0A160PCJ1"/>
<reference evidence="11 12" key="1">
    <citation type="journal article" date="2016" name="Genome Announc.">
        <title>Complete Genome Sequence of Methylobacterium populi P-1M, Isolated from Pink-Pigmented Household Biofilm.</title>
        <authorList>
            <person name="Morohoshi T."/>
            <person name="Ikeda T."/>
        </authorList>
    </citation>
    <scope>NUCLEOTIDE SEQUENCE [LARGE SCALE GENOMIC DNA]</scope>
    <source>
        <strain evidence="11 12">P-1M</strain>
    </source>
</reference>
<dbReference type="Gene3D" id="3.30.420.40">
    <property type="match status" value="2"/>
</dbReference>
<comment type="subunit">
    <text evidence="9">Homodimer.</text>
</comment>
<evidence type="ECO:0000256" key="4">
    <source>
        <dbReference type="ARBA" id="ARBA00022723"/>
    </source>
</evidence>